<sequence length="116" mass="12967">MIMTTHKNLYEQWITRLWAGEPVAAELVTDDFVGHWPDRQVHGPAELQAIIEQTHKMLSDLTFEIELGPFVDGDMVAGRWVGSGTGEQGPMRFTGNDILRVADGKFAEYWTGTSTS</sequence>
<dbReference type="Proteomes" id="UP000466039">
    <property type="component" value="Chromosome"/>
</dbReference>
<dbReference type="SUPFAM" id="SSF54427">
    <property type="entry name" value="NTF2-like"/>
    <property type="match status" value="1"/>
</dbReference>
<organism evidence="2 3">
    <name type="scientific">Mycolicibacterium monacense</name>
    <name type="common">Mycobacterium monacense</name>
    <dbReference type="NCBI Taxonomy" id="85693"/>
    <lineage>
        <taxon>Bacteria</taxon>
        <taxon>Bacillati</taxon>
        <taxon>Actinomycetota</taxon>
        <taxon>Actinomycetes</taxon>
        <taxon>Mycobacteriales</taxon>
        <taxon>Mycobacteriaceae</taxon>
        <taxon>Mycolicibacterium</taxon>
    </lineage>
</organism>
<name>A0AAD1N0G7_MYCMB</name>
<gene>
    <name evidence="2" type="ORF">MMON_39950</name>
</gene>
<evidence type="ECO:0000259" key="1">
    <source>
        <dbReference type="Pfam" id="PF12680"/>
    </source>
</evidence>
<dbReference type="InterPro" id="IPR037401">
    <property type="entry name" value="SnoaL-like"/>
</dbReference>
<feature type="domain" description="SnoaL-like" evidence="1">
    <location>
        <begin position="12"/>
        <end position="109"/>
    </location>
</feature>
<dbReference type="InterPro" id="IPR032710">
    <property type="entry name" value="NTF2-like_dom_sf"/>
</dbReference>
<dbReference type="EMBL" id="AP022617">
    <property type="protein sequence ID" value="BBZ62694.1"/>
    <property type="molecule type" value="Genomic_DNA"/>
</dbReference>
<reference evidence="2 3" key="1">
    <citation type="journal article" date="2019" name="Emerg. Microbes Infect.">
        <title>Comprehensive subspecies identification of 175 nontuberculous mycobacteria species based on 7547 genomic profiles.</title>
        <authorList>
            <person name="Matsumoto Y."/>
            <person name="Kinjo T."/>
            <person name="Motooka D."/>
            <person name="Nabeya D."/>
            <person name="Jung N."/>
            <person name="Uechi K."/>
            <person name="Horii T."/>
            <person name="Iida T."/>
            <person name="Fujita J."/>
            <person name="Nakamura S."/>
        </authorList>
    </citation>
    <scope>NUCLEOTIDE SEQUENCE [LARGE SCALE GENOMIC DNA]</scope>
    <source>
        <strain evidence="2 3">JCM 15658</strain>
    </source>
</reference>
<accession>A0AAD1N0G7</accession>
<evidence type="ECO:0000313" key="2">
    <source>
        <dbReference type="EMBL" id="BBZ62694.1"/>
    </source>
</evidence>
<evidence type="ECO:0000313" key="3">
    <source>
        <dbReference type="Proteomes" id="UP000466039"/>
    </source>
</evidence>
<protein>
    <recommendedName>
        <fullName evidence="1">SnoaL-like domain-containing protein</fullName>
    </recommendedName>
</protein>
<keyword evidence="3" id="KW-1185">Reference proteome</keyword>
<proteinExistence type="predicted"/>
<dbReference type="Pfam" id="PF12680">
    <property type="entry name" value="SnoaL_2"/>
    <property type="match status" value="1"/>
</dbReference>
<dbReference type="AlphaFoldDB" id="A0AAD1N0G7"/>
<dbReference type="Gene3D" id="3.10.450.50">
    <property type="match status" value="1"/>
</dbReference>